<reference evidence="11 12" key="1">
    <citation type="journal article" date="2011" name="Proc. Natl. Acad. Sci. U.S.A.">
        <title>Genome and transcriptome analyses of the mountain pine beetle-fungal symbiont Grosmannia clavigera, a lodgepole pine pathogen.</title>
        <authorList>
            <person name="DiGuistini S."/>
            <person name="Wang Y."/>
            <person name="Liao N.Y."/>
            <person name="Taylor G."/>
            <person name="Tanguay P."/>
            <person name="Feau N."/>
            <person name="Henrissat B."/>
            <person name="Chan S.K."/>
            <person name="Hesse-Orce U."/>
            <person name="Alamouti S.M."/>
            <person name="Tsui C.K.M."/>
            <person name="Docking R.T."/>
            <person name="Levasseur A."/>
            <person name="Haridas S."/>
            <person name="Robertson G."/>
            <person name="Birol I."/>
            <person name="Holt R.A."/>
            <person name="Marra M.A."/>
            <person name="Hamelin R.C."/>
            <person name="Hirst M."/>
            <person name="Jones S.J.M."/>
            <person name="Bohlmann J."/>
            <person name="Breuil C."/>
        </authorList>
    </citation>
    <scope>NUCLEOTIDE SEQUENCE [LARGE SCALE GENOMIC DNA]</scope>
    <source>
        <strain evidence="12">kw1407 / UAMH 11150</strain>
    </source>
</reference>
<dbReference type="GO" id="GO:0016491">
    <property type="term" value="F:oxidoreductase activity"/>
    <property type="evidence" value="ECO:0007669"/>
    <property type="project" value="UniProtKB-KW"/>
</dbReference>
<feature type="transmembrane region" description="Helical" evidence="10">
    <location>
        <begin position="36"/>
        <end position="57"/>
    </location>
</feature>
<dbReference type="InParanoid" id="F0X6V7"/>
<organism evidence="12">
    <name type="scientific">Grosmannia clavigera (strain kw1407 / UAMH 11150)</name>
    <name type="common">Blue stain fungus</name>
    <name type="synonym">Graphiocladiella clavigera</name>
    <dbReference type="NCBI Taxonomy" id="655863"/>
    <lineage>
        <taxon>Eukaryota</taxon>
        <taxon>Fungi</taxon>
        <taxon>Dikarya</taxon>
        <taxon>Ascomycota</taxon>
        <taxon>Pezizomycotina</taxon>
        <taxon>Sordariomycetes</taxon>
        <taxon>Sordariomycetidae</taxon>
        <taxon>Ophiostomatales</taxon>
        <taxon>Ophiostomataceae</taxon>
        <taxon>Leptographium</taxon>
    </lineage>
</organism>
<keyword evidence="3 10" id="KW-0812">Transmembrane</keyword>
<dbReference type="GO" id="GO:0016020">
    <property type="term" value="C:membrane"/>
    <property type="evidence" value="ECO:0007669"/>
    <property type="project" value="UniProtKB-SubCell"/>
</dbReference>
<dbReference type="STRING" id="655863.F0X6V7"/>
<dbReference type="PANTHER" id="PTHR33365">
    <property type="entry name" value="YALI0B05434P"/>
    <property type="match status" value="1"/>
</dbReference>
<dbReference type="InterPro" id="IPR021765">
    <property type="entry name" value="UstYa-like"/>
</dbReference>
<dbReference type="GO" id="GO:0043386">
    <property type="term" value="P:mycotoxin biosynthetic process"/>
    <property type="evidence" value="ECO:0007669"/>
    <property type="project" value="InterPro"/>
</dbReference>
<keyword evidence="5" id="KW-0560">Oxidoreductase</keyword>
<keyword evidence="12" id="KW-1185">Reference proteome</keyword>
<keyword evidence="6" id="KW-0843">Virulence</keyword>
<accession>F0X6V7</accession>
<evidence type="ECO:0000256" key="2">
    <source>
        <dbReference type="ARBA" id="ARBA00004685"/>
    </source>
</evidence>
<dbReference type="Pfam" id="PF11807">
    <property type="entry name" value="UstYa"/>
    <property type="match status" value="1"/>
</dbReference>
<dbReference type="OrthoDB" id="3687641at2759"/>
<evidence type="ECO:0000256" key="3">
    <source>
        <dbReference type="ARBA" id="ARBA00022692"/>
    </source>
</evidence>
<keyword evidence="8" id="KW-0325">Glycoprotein</keyword>
<comment type="subcellular location">
    <subcellularLocation>
        <location evidence="1">Membrane</location>
        <topology evidence="1">Single-pass membrane protein</topology>
    </subcellularLocation>
</comment>
<sequence>MEASKNALKDEEANSFIDSDHELDDHMNGHQRQQRLLVWLWNATLLVLASGWIIPLLQRHSIVVHKSTTAADTWGRPDNTPLPPEVFQTVKKTFFRDERYIGTTVEVHRNWDHIVAGHDALYIENPEAYGLPKGTHPPFDHPGKVGEGPPVFYVVTILHEMHCLNIIRYRYWEVKGKASPLHDYSDAAWDAHIDHCFEYLRQSISCGSAFQIEGASPLKVPGEKGKASTVTGWGTEHSCINFEALRAFQINQERRYNATWHE</sequence>
<evidence type="ECO:0000256" key="9">
    <source>
        <dbReference type="ARBA" id="ARBA00035112"/>
    </source>
</evidence>
<evidence type="ECO:0000256" key="5">
    <source>
        <dbReference type="ARBA" id="ARBA00023002"/>
    </source>
</evidence>
<dbReference type="Proteomes" id="UP000007796">
    <property type="component" value="Unassembled WGS sequence"/>
</dbReference>
<evidence type="ECO:0000313" key="11">
    <source>
        <dbReference type="EMBL" id="EFX06399.1"/>
    </source>
</evidence>
<keyword evidence="7 10" id="KW-0472">Membrane</keyword>
<evidence type="ECO:0008006" key="13">
    <source>
        <dbReference type="Google" id="ProtNLM"/>
    </source>
</evidence>
<proteinExistence type="inferred from homology"/>
<dbReference type="eggNOG" id="ENOG502S0J4">
    <property type="taxonomic scope" value="Eukaryota"/>
</dbReference>
<evidence type="ECO:0000256" key="1">
    <source>
        <dbReference type="ARBA" id="ARBA00004167"/>
    </source>
</evidence>
<dbReference type="HOGENOM" id="CLU_042941_2_3_1"/>
<evidence type="ECO:0000256" key="10">
    <source>
        <dbReference type="SAM" id="Phobius"/>
    </source>
</evidence>
<dbReference type="AlphaFoldDB" id="F0X6V7"/>
<dbReference type="EMBL" id="GL629729">
    <property type="protein sequence ID" value="EFX06399.1"/>
    <property type="molecule type" value="Genomic_DNA"/>
</dbReference>
<dbReference type="PANTHER" id="PTHR33365:SF11">
    <property type="entry name" value="TAT PATHWAY SIGNAL SEQUENCE"/>
    <property type="match status" value="1"/>
</dbReference>
<comment type="similarity">
    <text evidence="9">Belongs to the ustYa family.</text>
</comment>
<keyword evidence="4 10" id="KW-1133">Transmembrane helix</keyword>
<dbReference type="RefSeq" id="XP_014175881.1">
    <property type="nucleotide sequence ID" value="XM_014320406.1"/>
</dbReference>
<protein>
    <recommendedName>
        <fullName evidence="13">Tat pathway signal sequence</fullName>
    </recommendedName>
</protein>
<name>F0X6V7_GROCL</name>
<evidence type="ECO:0000256" key="6">
    <source>
        <dbReference type="ARBA" id="ARBA00023026"/>
    </source>
</evidence>
<evidence type="ECO:0000256" key="7">
    <source>
        <dbReference type="ARBA" id="ARBA00023136"/>
    </source>
</evidence>
<gene>
    <name evidence="11" type="ORF">CMQ_6720</name>
</gene>
<dbReference type="GeneID" id="25980185"/>
<comment type="pathway">
    <text evidence="2">Mycotoxin biosynthesis.</text>
</comment>
<evidence type="ECO:0000313" key="12">
    <source>
        <dbReference type="Proteomes" id="UP000007796"/>
    </source>
</evidence>
<evidence type="ECO:0000256" key="8">
    <source>
        <dbReference type="ARBA" id="ARBA00023180"/>
    </source>
</evidence>
<evidence type="ECO:0000256" key="4">
    <source>
        <dbReference type="ARBA" id="ARBA00022989"/>
    </source>
</evidence>